<evidence type="ECO:0000313" key="3">
    <source>
        <dbReference type="Proteomes" id="UP001477672"/>
    </source>
</evidence>
<name>A0ABV1GI86_9FIRM</name>
<evidence type="ECO:0000256" key="1">
    <source>
        <dbReference type="SAM" id="Phobius"/>
    </source>
</evidence>
<comment type="caution">
    <text evidence="2">The sequence shown here is derived from an EMBL/GenBank/DDBJ whole genome shotgun (WGS) entry which is preliminary data.</text>
</comment>
<keyword evidence="3" id="KW-1185">Reference proteome</keyword>
<keyword evidence="1" id="KW-0812">Transmembrane</keyword>
<evidence type="ECO:0000313" key="2">
    <source>
        <dbReference type="EMBL" id="MEQ2521446.1"/>
    </source>
</evidence>
<dbReference type="EMBL" id="JBBMFA010000109">
    <property type="protein sequence ID" value="MEQ2521446.1"/>
    <property type="molecule type" value="Genomic_DNA"/>
</dbReference>
<organism evidence="2 3">
    <name type="scientific">Ruthenibacterium intestinale</name>
    <dbReference type="NCBI Taxonomy" id="3133163"/>
    <lineage>
        <taxon>Bacteria</taxon>
        <taxon>Bacillati</taxon>
        <taxon>Bacillota</taxon>
        <taxon>Clostridia</taxon>
        <taxon>Eubacteriales</taxon>
        <taxon>Oscillospiraceae</taxon>
        <taxon>Ruthenibacterium</taxon>
    </lineage>
</organism>
<protein>
    <submittedName>
        <fullName evidence="2">5-bromo-4-chloroindolyl phosphate hydrolysis family protein</fullName>
    </submittedName>
</protein>
<keyword evidence="1" id="KW-0472">Membrane</keyword>
<dbReference type="RefSeq" id="WP_349216895.1">
    <property type="nucleotide sequence ID" value="NZ_JBBMFA010000109.1"/>
</dbReference>
<proteinExistence type="predicted"/>
<gene>
    <name evidence="2" type="ORF">WMO24_13565</name>
</gene>
<dbReference type="Pfam" id="PF10112">
    <property type="entry name" value="Halogen_Hydrol"/>
    <property type="match status" value="1"/>
</dbReference>
<reference evidence="2 3" key="1">
    <citation type="submission" date="2024-03" db="EMBL/GenBank/DDBJ databases">
        <title>Human intestinal bacterial collection.</title>
        <authorList>
            <person name="Pauvert C."/>
            <person name="Hitch T.C.A."/>
            <person name="Clavel T."/>
        </authorList>
    </citation>
    <scope>NUCLEOTIDE SEQUENCE [LARGE SCALE GENOMIC DNA]</scope>
    <source>
        <strain evidence="2 3">CLA-JM-H11</strain>
    </source>
</reference>
<dbReference type="InterPro" id="IPR018770">
    <property type="entry name" value="ChloroindolylP_hydrolase"/>
</dbReference>
<keyword evidence="1" id="KW-1133">Transmembrane helix</keyword>
<dbReference type="Proteomes" id="UP001477672">
    <property type="component" value="Unassembled WGS sequence"/>
</dbReference>
<sequence>MPRMVEQKIRSAVPLYLAAGAFLAASALLPIYQWWAIVLAGVLAAGVYWVADKKIPPRTVLVEQPYQTGSQDLDELLAQAQTRLDQLHTLNERIPDAALSAAILRMENAGAAILEKLSAEPEKARSARRFLAYYLPTAVKVLTAYADLEAAGADGENARALAAQVEQNAGTIARAFEAQLDSLFAGQVLDVSTDLEVLEAMAKSDGLTDGPQLTL</sequence>
<feature type="transmembrane region" description="Helical" evidence="1">
    <location>
        <begin position="12"/>
        <end position="28"/>
    </location>
</feature>
<accession>A0ABV1GI86</accession>
<feature type="transmembrane region" description="Helical" evidence="1">
    <location>
        <begin position="34"/>
        <end position="51"/>
    </location>
</feature>